<dbReference type="GO" id="GO:0005524">
    <property type="term" value="F:ATP binding"/>
    <property type="evidence" value="ECO:0007669"/>
    <property type="project" value="UniProtKB-KW"/>
</dbReference>
<name>A0A9X5E0A6_9CYAN</name>
<evidence type="ECO:0000256" key="9">
    <source>
        <dbReference type="ARBA" id="ARBA00072590"/>
    </source>
</evidence>
<evidence type="ECO:0000256" key="3">
    <source>
        <dbReference type="ARBA" id="ARBA00022679"/>
    </source>
</evidence>
<evidence type="ECO:0000313" key="13">
    <source>
        <dbReference type="EMBL" id="NHC33175.1"/>
    </source>
</evidence>
<evidence type="ECO:0000256" key="10">
    <source>
        <dbReference type="SAM" id="MobiDB-lite"/>
    </source>
</evidence>
<dbReference type="Gene3D" id="3.30.420.40">
    <property type="match status" value="2"/>
</dbReference>
<comment type="cofactor">
    <cofactor evidence="1">
        <name>a divalent metal cation</name>
        <dbReference type="ChEBI" id="CHEBI:60240"/>
    </cofactor>
</comment>
<keyword evidence="6" id="KW-0067">ATP-binding</keyword>
<keyword evidence="3" id="KW-0808">Transferase</keyword>
<dbReference type="SUPFAM" id="SSF53067">
    <property type="entry name" value="Actin-like ATPase domain"/>
    <property type="match status" value="2"/>
</dbReference>
<dbReference type="PANTHER" id="PTHR10196:SF80">
    <property type="entry name" value="D-RIBULOSE KINASE"/>
    <property type="match status" value="1"/>
</dbReference>
<comment type="catalytic activity">
    <reaction evidence="7">
        <text>D-ribulose + ATP = D-ribulose 5-phosphate + ADP + H(+)</text>
        <dbReference type="Rhea" id="RHEA:17601"/>
        <dbReference type="ChEBI" id="CHEBI:15378"/>
        <dbReference type="ChEBI" id="CHEBI:17173"/>
        <dbReference type="ChEBI" id="CHEBI:30616"/>
        <dbReference type="ChEBI" id="CHEBI:58121"/>
        <dbReference type="ChEBI" id="CHEBI:456216"/>
        <dbReference type="EC" id="2.7.1.47"/>
    </reaction>
</comment>
<evidence type="ECO:0000313" key="14">
    <source>
        <dbReference type="Proteomes" id="UP000031532"/>
    </source>
</evidence>
<dbReference type="PIRSF" id="PIRSF000538">
    <property type="entry name" value="GlpK"/>
    <property type="match status" value="1"/>
</dbReference>
<sequence>MMISLGIDFGTSGARAVAIDATGETLAEAKHIFTGAELATAPAQWQTGLFCLLEQLPLELRQKIEAIAIDGTSSTVLLCDATGNPIVAPLLYNDDRGIAVMEELRAIAPPHHVAIGATSSLAKLLWWQKKAEGAEEAEEEKPRATNHQPLATSHSPDSRLPTPSQEEIYFLHQADWLSFLLHGQLGVSDYHNALKLGYDVEQLCYPDWLLKLLLKLPALPNLPQILAPGTPVGEVTAEVRSRFGLPQGCVVRAGTTDSIAAFLASGANSPGEAVTSLGSTLVLKLLSQTRVEDAQSGIYSHRLGDLWLTGGASNTGGAVLRHFFTDAELETLSGQIDPDRESLLDYYPLLKAGDRFPINDPHLPPRLEPRPENPVEFLHGLLESMARIEARGYQLLQQLGATPLRCVYTAGGGAKNAVWSQIRARHLGVPVAQSAHAEAAYGTALLAQISC</sequence>
<dbReference type="InterPro" id="IPR018484">
    <property type="entry name" value="FGGY_N"/>
</dbReference>
<proteinExistence type="inferred from homology"/>
<evidence type="ECO:0000256" key="8">
    <source>
        <dbReference type="ARBA" id="ARBA00066370"/>
    </source>
</evidence>
<feature type="region of interest" description="Disordered" evidence="10">
    <location>
        <begin position="135"/>
        <end position="162"/>
    </location>
</feature>
<evidence type="ECO:0000256" key="1">
    <source>
        <dbReference type="ARBA" id="ARBA00001968"/>
    </source>
</evidence>
<evidence type="ECO:0000259" key="11">
    <source>
        <dbReference type="Pfam" id="PF00370"/>
    </source>
</evidence>
<evidence type="ECO:0000259" key="12">
    <source>
        <dbReference type="Pfam" id="PF02782"/>
    </source>
</evidence>
<evidence type="ECO:0000256" key="2">
    <source>
        <dbReference type="ARBA" id="ARBA00009156"/>
    </source>
</evidence>
<protein>
    <recommendedName>
        <fullName evidence="9">D-ribulose kinase</fullName>
        <ecNumber evidence="8">2.7.1.47</ecNumber>
    </recommendedName>
</protein>
<dbReference type="GO" id="GO:0019150">
    <property type="term" value="F:D-ribulokinase activity"/>
    <property type="evidence" value="ECO:0007669"/>
    <property type="project" value="UniProtKB-EC"/>
</dbReference>
<accession>A0A9X5E0A6</accession>
<dbReference type="OrthoDB" id="9805576at2"/>
<dbReference type="PANTHER" id="PTHR10196">
    <property type="entry name" value="SUGAR KINASE"/>
    <property type="match status" value="1"/>
</dbReference>
<keyword evidence="5 13" id="KW-0418">Kinase</keyword>
<keyword evidence="4" id="KW-0547">Nucleotide-binding</keyword>
<dbReference type="GO" id="GO:0004856">
    <property type="term" value="F:D-xylulokinase activity"/>
    <property type="evidence" value="ECO:0007669"/>
    <property type="project" value="TreeGrafter"/>
</dbReference>
<dbReference type="Proteomes" id="UP000031532">
    <property type="component" value="Unassembled WGS sequence"/>
</dbReference>
<dbReference type="GO" id="GO:0005997">
    <property type="term" value="P:xylulose metabolic process"/>
    <property type="evidence" value="ECO:0007669"/>
    <property type="project" value="TreeGrafter"/>
</dbReference>
<organism evidence="13 14">
    <name type="scientific">Scytonema millei VB511283</name>
    <dbReference type="NCBI Taxonomy" id="1245923"/>
    <lineage>
        <taxon>Bacteria</taxon>
        <taxon>Bacillati</taxon>
        <taxon>Cyanobacteriota</taxon>
        <taxon>Cyanophyceae</taxon>
        <taxon>Nostocales</taxon>
        <taxon>Scytonemataceae</taxon>
        <taxon>Scytonema</taxon>
    </lineage>
</organism>
<dbReference type="InterPro" id="IPR000577">
    <property type="entry name" value="Carb_kinase_FGGY"/>
</dbReference>
<dbReference type="InterPro" id="IPR043129">
    <property type="entry name" value="ATPase_NBD"/>
</dbReference>
<dbReference type="GO" id="GO:0005829">
    <property type="term" value="C:cytosol"/>
    <property type="evidence" value="ECO:0007669"/>
    <property type="project" value="TreeGrafter"/>
</dbReference>
<evidence type="ECO:0000256" key="5">
    <source>
        <dbReference type="ARBA" id="ARBA00022777"/>
    </source>
</evidence>
<keyword evidence="14" id="KW-1185">Reference proteome</keyword>
<evidence type="ECO:0000256" key="6">
    <source>
        <dbReference type="ARBA" id="ARBA00022840"/>
    </source>
</evidence>
<evidence type="ECO:0000256" key="4">
    <source>
        <dbReference type="ARBA" id="ARBA00022741"/>
    </source>
</evidence>
<gene>
    <name evidence="13" type="ORF">QH73_0000595</name>
</gene>
<dbReference type="Pfam" id="PF02782">
    <property type="entry name" value="FGGY_C"/>
    <property type="match status" value="1"/>
</dbReference>
<dbReference type="InterPro" id="IPR018485">
    <property type="entry name" value="FGGY_C"/>
</dbReference>
<feature type="compositionally biased region" description="Polar residues" evidence="10">
    <location>
        <begin position="145"/>
        <end position="162"/>
    </location>
</feature>
<feature type="domain" description="Carbohydrate kinase FGGY N-terminal" evidence="11">
    <location>
        <begin position="4"/>
        <end position="263"/>
    </location>
</feature>
<comment type="caution">
    <text evidence="13">The sequence shown here is derived from an EMBL/GenBank/DDBJ whole genome shotgun (WGS) entry which is preliminary data.</text>
</comment>
<feature type="domain" description="Carbohydrate kinase FGGY C-terminal" evidence="12">
    <location>
        <begin position="275"/>
        <end position="449"/>
    </location>
</feature>
<dbReference type="Pfam" id="PF00370">
    <property type="entry name" value="FGGY_N"/>
    <property type="match status" value="1"/>
</dbReference>
<dbReference type="EMBL" id="JTJC03000001">
    <property type="protein sequence ID" value="NHC33175.1"/>
    <property type="molecule type" value="Genomic_DNA"/>
</dbReference>
<comment type="similarity">
    <text evidence="2">Belongs to the FGGY kinase family.</text>
</comment>
<dbReference type="AlphaFoldDB" id="A0A9X5E0A6"/>
<evidence type="ECO:0000256" key="7">
    <source>
        <dbReference type="ARBA" id="ARBA00051146"/>
    </source>
</evidence>
<dbReference type="FunFam" id="3.30.420.40:FF:000180">
    <property type="entry name" value="D-ribulose kinase isoform X1"/>
    <property type="match status" value="1"/>
</dbReference>
<reference evidence="13 14" key="1">
    <citation type="journal article" date="2015" name="Genome Announc.">
        <title>Draft Genome Sequence of the Terrestrial Cyanobacterium Scytonema millei VB511283, Isolated from Eastern India.</title>
        <authorList>
            <person name="Sen D."/>
            <person name="Chandrababunaidu M.M."/>
            <person name="Singh D."/>
            <person name="Sanghi N."/>
            <person name="Ghorai A."/>
            <person name="Mishra G.P."/>
            <person name="Madduluri M."/>
            <person name="Adhikary S.P."/>
            <person name="Tripathy S."/>
        </authorList>
    </citation>
    <scope>NUCLEOTIDE SEQUENCE [LARGE SCALE GENOMIC DNA]</scope>
    <source>
        <strain evidence="13 14">VB511283</strain>
    </source>
</reference>
<dbReference type="EC" id="2.7.1.47" evidence="8"/>
<dbReference type="CDD" id="cd07783">
    <property type="entry name" value="ASKHA_NBD_FGGY_SePSK_AtXK1-like"/>
    <property type="match status" value="1"/>
</dbReference>